<dbReference type="Gene3D" id="1.10.10.60">
    <property type="entry name" value="Homeodomain-like"/>
    <property type="match status" value="2"/>
</dbReference>
<feature type="domain" description="HTH CENPB-type" evidence="2">
    <location>
        <begin position="68"/>
        <end position="149"/>
    </location>
</feature>
<dbReference type="AlphaFoldDB" id="A0A401TFR6"/>
<evidence type="ECO:0000313" key="4">
    <source>
        <dbReference type="Proteomes" id="UP000287033"/>
    </source>
</evidence>
<comment type="caution">
    <text evidence="3">The sequence shown here is derived from an EMBL/GenBank/DDBJ whole genome shotgun (WGS) entry which is preliminary data.</text>
</comment>
<dbReference type="OMA" id="FICESTK"/>
<dbReference type="STRING" id="137246.A0A401TFR6"/>
<dbReference type="SMART" id="SM00674">
    <property type="entry name" value="CENPB"/>
    <property type="match status" value="1"/>
</dbReference>
<evidence type="ECO:0000313" key="3">
    <source>
        <dbReference type="EMBL" id="GCC41489.1"/>
    </source>
</evidence>
<keyword evidence="4" id="KW-1185">Reference proteome</keyword>
<gene>
    <name evidence="3" type="ORF">chiPu_0025036</name>
</gene>
<dbReference type="Pfam" id="PF03221">
    <property type="entry name" value="HTH_Tnp_Tc5"/>
    <property type="match status" value="1"/>
</dbReference>
<dbReference type="Proteomes" id="UP000287033">
    <property type="component" value="Unassembled WGS sequence"/>
</dbReference>
<name>A0A401TFR6_CHIPU</name>
<dbReference type="Pfam" id="PF03184">
    <property type="entry name" value="DDE_1"/>
    <property type="match status" value="1"/>
</dbReference>
<dbReference type="PANTHER" id="PTHR19303">
    <property type="entry name" value="TRANSPOSON"/>
    <property type="match status" value="1"/>
</dbReference>
<dbReference type="PROSITE" id="PS51253">
    <property type="entry name" value="HTH_CENPB"/>
    <property type="match status" value="1"/>
</dbReference>
<protein>
    <recommendedName>
        <fullName evidence="2">HTH CENPB-type domain-containing protein</fullName>
    </recommendedName>
</protein>
<organism evidence="3 4">
    <name type="scientific">Chiloscyllium punctatum</name>
    <name type="common">Brownbanded bambooshark</name>
    <name type="synonym">Hemiscyllium punctatum</name>
    <dbReference type="NCBI Taxonomy" id="137246"/>
    <lineage>
        <taxon>Eukaryota</taxon>
        <taxon>Metazoa</taxon>
        <taxon>Chordata</taxon>
        <taxon>Craniata</taxon>
        <taxon>Vertebrata</taxon>
        <taxon>Chondrichthyes</taxon>
        <taxon>Elasmobranchii</taxon>
        <taxon>Galeomorphii</taxon>
        <taxon>Galeoidea</taxon>
        <taxon>Orectolobiformes</taxon>
        <taxon>Hemiscylliidae</taxon>
        <taxon>Chiloscyllium</taxon>
    </lineage>
</organism>
<dbReference type="GO" id="GO:0005634">
    <property type="term" value="C:nucleus"/>
    <property type="evidence" value="ECO:0007669"/>
    <property type="project" value="TreeGrafter"/>
</dbReference>
<dbReference type="InterPro" id="IPR009057">
    <property type="entry name" value="Homeodomain-like_sf"/>
</dbReference>
<dbReference type="EMBL" id="BEZZ01050948">
    <property type="protein sequence ID" value="GCC41489.1"/>
    <property type="molecule type" value="Genomic_DNA"/>
</dbReference>
<sequence length="270" mass="30522">MNSGSDSGVKKPKRITIETIKEMIAKHENGARVSDLAMQYDMATSAICTILRNKEALKAADVAKGVTILTKQRPKLLDEVEKLLLVWINQKKLAGDSVNETIICEEALHIHRDLLATLPSTSTASVEEFKVSRGWFDKFRQRTGIHSVIRHGEAASLDKKATEDFVKEFNKFVEGEGYVSHQVFNCDETGPFWKKMPKRSYITQEEKTLPGHKPMKDRLTLLLCAKASGDCKIKPLLVYHSESPRVFKRNNVLKAKLPVMWRANSKAWVT</sequence>
<accession>A0A401TFR6</accession>
<dbReference type="InterPro" id="IPR004875">
    <property type="entry name" value="DDE_SF_endonuclease_dom"/>
</dbReference>
<dbReference type="PANTHER" id="PTHR19303:SF27">
    <property type="entry name" value="HTH CENPB-TYPE DOMAIN-CONTAINING PROTEIN"/>
    <property type="match status" value="1"/>
</dbReference>
<dbReference type="SUPFAM" id="SSF46689">
    <property type="entry name" value="Homeodomain-like"/>
    <property type="match status" value="2"/>
</dbReference>
<dbReference type="InterPro" id="IPR006600">
    <property type="entry name" value="HTH_CenpB_DNA-bd_dom"/>
</dbReference>
<proteinExistence type="predicted"/>
<reference evidence="3 4" key="1">
    <citation type="journal article" date="2018" name="Nat. Ecol. Evol.">
        <title>Shark genomes provide insights into elasmobranch evolution and the origin of vertebrates.</title>
        <authorList>
            <person name="Hara Y"/>
            <person name="Yamaguchi K"/>
            <person name="Onimaru K"/>
            <person name="Kadota M"/>
            <person name="Koyanagi M"/>
            <person name="Keeley SD"/>
            <person name="Tatsumi K"/>
            <person name="Tanaka K"/>
            <person name="Motone F"/>
            <person name="Kageyama Y"/>
            <person name="Nozu R"/>
            <person name="Adachi N"/>
            <person name="Nishimura O"/>
            <person name="Nakagawa R"/>
            <person name="Tanegashima C"/>
            <person name="Kiyatake I"/>
            <person name="Matsumoto R"/>
            <person name="Murakumo K"/>
            <person name="Nishida K"/>
            <person name="Terakita A"/>
            <person name="Kuratani S"/>
            <person name="Sato K"/>
            <person name="Hyodo S Kuraku.S."/>
        </authorList>
    </citation>
    <scope>NUCLEOTIDE SEQUENCE [LARGE SCALE GENOMIC DNA]</scope>
</reference>
<dbReference type="OrthoDB" id="125347at2759"/>
<evidence type="ECO:0000259" key="2">
    <source>
        <dbReference type="PROSITE" id="PS51253"/>
    </source>
</evidence>
<keyword evidence="1" id="KW-0238">DNA-binding</keyword>
<dbReference type="GO" id="GO:0003677">
    <property type="term" value="F:DNA binding"/>
    <property type="evidence" value="ECO:0007669"/>
    <property type="project" value="UniProtKB-KW"/>
</dbReference>
<evidence type="ECO:0000256" key="1">
    <source>
        <dbReference type="ARBA" id="ARBA00023125"/>
    </source>
</evidence>
<dbReference type="InterPro" id="IPR050863">
    <property type="entry name" value="CenT-Element_Derived"/>
</dbReference>